<evidence type="ECO:0000313" key="3">
    <source>
        <dbReference type="EMBL" id="MDQ0506806.1"/>
    </source>
</evidence>
<dbReference type="EMBL" id="JAUSVY010000010">
    <property type="protein sequence ID" value="MDQ0506806.1"/>
    <property type="molecule type" value="Genomic_DNA"/>
</dbReference>
<evidence type="ECO:0000313" key="4">
    <source>
        <dbReference type="Proteomes" id="UP001241747"/>
    </source>
</evidence>
<accession>A0ABU0LI45</accession>
<reference evidence="3 4" key="1">
    <citation type="submission" date="2023-07" db="EMBL/GenBank/DDBJ databases">
        <title>Genomic Encyclopedia of Type Strains, Phase IV (KMG-IV): sequencing the most valuable type-strain genomes for metagenomic binning, comparative biology and taxonomic classification.</title>
        <authorList>
            <person name="Goeker M."/>
        </authorList>
    </citation>
    <scope>NUCLEOTIDE SEQUENCE [LARGE SCALE GENOMIC DNA]</scope>
    <source>
        <strain evidence="3 4">DSM 3770</strain>
    </source>
</reference>
<keyword evidence="4" id="KW-1185">Reference proteome</keyword>
<protein>
    <recommendedName>
        <fullName evidence="5">Secreted protein</fullName>
    </recommendedName>
</protein>
<dbReference type="Proteomes" id="UP001241747">
    <property type="component" value="Unassembled WGS sequence"/>
</dbReference>
<proteinExistence type="predicted"/>
<feature type="signal peptide" evidence="2">
    <location>
        <begin position="1"/>
        <end position="19"/>
    </location>
</feature>
<organism evidence="3 4">
    <name type="scientific">Xanthobacter agilis</name>
    <dbReference type="NCBI Taxonomy" id="47492"/>
    <lineage>
        <taxon>Bacteria</taxon>
        <taxon>Pseudomonadati</taxon>
        <taxon>Pseudomonadota</taxon>
        <taxon>Alphaproteobacteria</taxon>
        <taxon>Hyphomicrobiales</taxon>
        <taxon>Xanthobacteraceae</taxon>
        <taxon>Xanthobacter</taxon>
    </lineage>
</organism>
<sequence length="117" mass="11708">MLAAAVFKLAALFVGLAHKALVIEGGSAPVDMTADALPDGTLPEVCLGGDGGGDGSSHVHASPCDACVLTASPASSGQTQSLSRRRASGASLSSDYRDGRSMHGCPKPLRTGSPAFR</sequence>
<keyword evidence="2" id="KW-0732">Signal</keyword>
<gene>
    <name evidence="3" type="ORF">QOZ94_003621</name>
</gene>
<evidence type="ECO:0008006" key="5">
    <source>
        <dbReference type="Google" id="ProtNLM"/>
    </source>
</evidence>
<name>A0ABU0LI45_XANAG</name>
<feature type="region of interest" description="Disordered" evidence="1">
    <location>
        <begin position="74"/>
        <end position="117"/>
    </location>
</feature>
<evidence type="ECO:0000256" key="2">
    <source>
        <dbReference type="SAM" id="SignalP"/>
    </source>
</evidence>
<feature type="chain" id="PRO_5045095213" description="Secreted protein" evidence="2">
    <location>
        <begin position="20"/>
        <end position="117"/>
    </location>
</feature>
<evidence type="ECO:0000256" key="1">
    <source>
        <dbReference type="SAM" id="MobiDB-lite"/>
    </source>
</evidence>
<comment type="caution">
    <text evidence="3">The sequence shown here is derived from an EMBL/GenBank/DDBJ whole genome shotgun (WGS) entry which is preliminary data.</text>
</comment>
<dbReference type="RefSeq" id="WP_237345935.1">
    <property type="nucleotide sequence ID" value="NZ_JABWGX010000014.1"/>
</dbReference>